<name>A0ABW9KMZ6_9BACT</name>
<dbReference type="PANTHER" id="PTHR30619:SF1">
    <property type="entry name" value="RECOMBINATION PROTEIN 2"/>
    <property type="match status" value="1"/>
</dbReference>
<evidence type="ECO:0000313" key="4">
    <source>
        <dbReference type="Proteomes" id="UP001634747"/>
    </source>
</evidence>
<protein>
    <submittedName>
        <fullName evidence="3">ComEC/Rec2 family competence protein</fullName>
    </submittedName>
</protein>
<dbReference type="PANTHER" id="PTHR30619">
    <property type="entry name" value="DNA INTERNALIZATION/COMPETENCE PROTEIN COMEC/REC2"/>
    <property type="match status" value="1"/>
</dbReference>
<feature type="domain" description="Metallo-beta-lactamase" evidence="2">
    <location>
        <begin position="64"/>
        <end position="266"/>
    </location>
</feature>
<evidence type="ECO:0000313" key="3">
    <source>
        <dbReference type="EMBL" id="MFN2977164.1"/>
    </source>
</evidence>
<dbReference type="Pfam" id="PF00753">
    <property type="entry name" value="Lactamase_B"/>
    <property type="match status" value="1"/>
</dbReference>
<evidence type="ECO:0000256" key="1">
    <source>
        <dbReference type="SAM" id="SignalP"/>
    </source>
</evidence>
<dbReference type="Gene3D" id="3.60.15.10">
    <property type="entry name" value="Ribonuclease Z/Hydroxyacylglutathione hydrolase-like"/>
    <property type="match status" value="1"/>
</dbReference>
<feature type="signal peptide" evidence="1">
    <location>
        <begin position="1"/>
        <end position="22"/>
    </location>
</feature>
<feature type="chain" id="PRO_5046481831" evidence="1">
    <location>
        <begin position="23"/>
        <end position="372"/>
    </location>
</feature>
<reference evidence="3 4" key="1">
    <citation type="submission" date="2024-12" db="EMBL/GenBank/DDBJ databases">
        <authorList>
            <person name="Lee Y."/>
        </authorList>
    </citation>
    <scope>NUCLEOTIDE SEQUENCE [LARGE SCALE GENOMIC DNA]</scope>
    <source>
        <strain evidence="3 4">03SUJ4</strain>
    </source>
</reference>
<evidence type="ECO:0000259" key="2">
    <source>
        <dbReference type="SMART" id="SM00849"/>
    </source>
</evidence>
<dbReference type="InterPro" id="IPR001279">
    <property type="entry name" value="Metallo-B-lactamas"/>
</dbReference>
<gene>
    <name evidence="3" type="ORF">ACK2TP_15435</name>
</gene>
<dbReference type="EMBL" id="JBJYXY010000001">
    <property type="protein sequence ID" value="MFN2977164.1"/>
    <property type="molecule type" value="Genomic_DNA"/>
</dbReference>
<accession>A0ABW9KMZ6</accession>
<keyword evidence="4" id="KW-1185">Reference proteome</keyword>
<dbReference type="SMART" id="SM00849">
    <property type="entry name" value="Lactamase_B"/>
    <property type="match status" value="1"/>
</dbReference>
<dbReference type="SUPFAM" id="SSF56281">
    <property type="entry name" value="Metallo-hydrolase/oxidoreductase"/>
    <property type="match status" value="1"/>
</dbReference>
<keyword evidence="1" id="KW-0732">Signal</keyword>
<organism evidence="3 4">
    <name type="scientific">Terriglobus aquaticus</name>
    <dbReference type="NCBI Taxonomy" id="940139"/>
    <lineage>
        <taxon>Bacteria</taxon>
        <taxon>Pseudomonadati</taxon>
        <taxon>Acidobacteriota</taxon>
        <taxon>Terriglobia</taxon>
        <taxon>Terriglobales</taxon>
        <taxon>Acidobacteriaceae</taxon>
        <taxon>Terriglobus</taxon>
    </lineage>
</organism>
<dbReference type="RefSeq" id="WP_263414665.1">
    <property type="nucleotide sequence ID" value="NZ_BAABBH010000001.1"/>
</dbReference>
<comment type="caution">
    <text evidence="3">The sequence shown here is derived from an EMBL/GenBank/DDBJ whole genome shotgun (WGS) entry which is preliminary data.</text>
</comment>
<sequence length="372" mass="39998">MKICVALLLSAACLVSGGAAKAQGRPTKPTAATNTAAAPVHVTPSAGDFARPGDLHVWFVDVEGGQATLFVTPQGTSLLIDTGWEDHNARDADRIAAAARAAGLHRIDFVLITHYHEDHVGGVPQLAQRIPVGTYFDHGDLYEKVDINQQIFGAYLQELERSHARRVSVKAGDRLPVPGLDVLALSSEGKVINRDLPGGGAVNRYCEQEPVPHEDRTENGHSLGVMITFAGTRILDLGDLTKDRERMLMCPSNRLGGVDIDIVSHHGWEQSSSAALVHAIQPRVAIMDNGATKGGSVPVLDVYRSSPGLETLWQLHTSEEGRKAGPRENTAEAFIANPPGVDGNMIELVVHRDGTFAVKNDRTGMVRSYGRK</sequence>
<proteinExistence type="predicted"/>
<dbReference type="InterPro" id="IPR052159">
    <property type="entry name" value="Competence_DNA_uptake"/>
</dbReference>
<dbReference type="InterPro" id="IPR036866">
    <property type="entry name" value="RibonucZ/Hydroxyglut_hydro"/>
</dbReference>
<dbReference type="Proteomes" id="UP001634747">
    <property type="component" value="Unassembled WGS sequence"/>
</dbReference>